<evidence type="ECO:0000256" key="2">
    <source>
        <dbReference type="ARBA" id="ARBA00022679"/>
    </source>
</evidence>
<evidence type="ECO:0000256" key="11">
    <source>
        <dbReference type="PIRSR" id="PIRSR038186-2"/>
    </source>
</evidence>
<gene>
    <name evidence="13" type="ORF">DICPUDRAFT_146695</name>
</gene>
<dbReference type="InParanoid" id="F0Z6S5"/>
<feature type="binding site" evidence="10">
    <location>
        <position position="112"/>
    </location>
    <ligand>
        <name>ATP</name>
        <dbReference type="ChEBI" id="CHEBI:30616"/>
    </ligand>
</feature>
<feature type="domain" description="ATP-grasp" evidence="12">
    <location>
        <begin position="124"/>
        <end position="328"/>
    </location>
</feature>
<dbReference type="EC" id="2.7.1.134" evidence="9"/>
<dbReference type="Pfam" id="PF17927">
    <property type="entry name" value="Ins134_P3_kin_N"/>
    <property type="match status" value="1"/>
</dbReference>
<keyword evidence="8" id="KW-0413">Isomerase</keyword>
<evidence type="ECO:0000256" key="1">
    <source>
        <dbReference type="ARBA" id="ARBA00009601"/>
    </source>
</evidence>
<dbReference type="GO" id="GO:0052725">
    <property type="term" value="F:inositol-1,3,4-trisphosphate 6-kinase activity"/>
    <property type="evidence" value="ECO:0000318"/>
    <property type="project" value="GO_Central"/>
</dbReference>
<dbReference type="FunFam" id="3.30.470.20:FF:000047">
    <property type="entry name" value="Inositol-tetrakisphosphate 1-kinase 4"/>
    <property type="match status" value="1"/>
</dbReference>
<keyword evidence="6 9" id="KW-0067">ATP-binding</keyword>
<organism evidence="13 14">
    <name type="scientific">Dictyostelium purpureum</name>
    <name type="common">Slime mold</name>
    <dbReference type="NCBI Taxonomy" id="5786"/>
    <lineage>
        <taxon>Eukaryota</taxon>
        <taxon>Amoebozoa</taxon>
        <taxon>Evosea</taxon>
        <taxon>Eumycetozoa</taxon>
        <taxon>Dictyostelia</taxon>
        <taxon>Dictyosteliales</taxon>
        <taxon>Dictyosteliaceae</taxon>
        <taxon>Dictyostelium</taxon>
    </lineage>
</organism>
<reference evidence="14" key="1">
    <citation type="journal article" date="2011" name="Genome Biol.">
        <title>Comparative genomics of the social amoebae Dictyostelium discoideum and Dictyostelium purpureum.</title>
        <authorList>
            <consortium name="US DOE Joint Genome Institute (JGI-PGF)"/>
            <person name="Sucgang R."/>
            <person name="Kuo A."/>
            <person name="Tian X."/>
            <person name="Salerno W."/>
            <person name="Parikh A."/>
            <person name="Feasley C.L."/>
            <person name="Dalin E."/>
            <person name="Tu H."/>
            <person name="Huang E."/>
            <person name="Barry K."/>
            <person name="Lindquist E."/>
            <person name="Shapiro H."/>
            <person name="Bruce D."/>
            <person name="Schmutz J."/>
            <person name="Salamov A."/>
            <person name="Fey P."/>
            <person name="Gaudet P."/>
            <person name="Anjard C."/>
            <person name="Babu M.M."/>
            <person name="Basu S."/>
            <person name="Bushmanova Y."/>
            <person name="van der Wel H."/>
            <person name="Katoh-Kurasawa M."/>
            <person name="Dinh C."/>
            <person name="Coutinho P.M."/>
            <person name="Saito T."/>
            <person name="Elias M."/>
            <person name="Schaap P."/>
            <person name="Kay R.R."/>
            <person name="Henrissat B."/>
            <person name="Eichinger L."/>
            <person name="Rivero F."/>
            <person name="Putnam N.H."/>
            <person name="West C.M."/>
            <person name="Loomis W.F."/>
            <person name="Chisholm R.L."/>
            <person name="Shaulsky G."/>
            <person name="Strassmann J.E."/>
            <person name="Queller D.C."/>
            <person name="Kuspa A."/>
            <person name="Grigoriev I.V."/>
        </authorList>
    </citation>
    <scope>NUCLEOTIDE SEQUENCE [LARGE SCALE GENOMIC DNA]</scope>
    <source>
        <strain evidence="14">QSDP1</strain>
    </source>
</reference>
<dbReference type="GO" id="GO:0010226">
    <property type="term" value="P:response to lithium ion"/>
    <property type="evidence" value="ECO:0007669"/>
    <property type="project" value="EnsemblProtists"/>
</dbReference>
<dbReference type="InterPro" id="IPR011761">
    <property type="entry name" value="ATP-grasp"/>
</dbReference>
<comment type="subunit">
    <text evidence="9">Monomer.</text>
</comment>
<dbReference type="OrthoDB" id="25308at2759"/>
<dbReference type="PANTHER" id="PTHR14217:SF1">
    <property type="entry name" value="INOSITOL-TETRAKISPHOSPHATE 1-KINASE"/>
    <property type="match status" value="1"/>
</dbReference>
<dbReference type="eggNOG" id="ENOG502QQS1">
    <property type="taxonomic scope" value="Eukaryota"/>
</dbReference>
<feature type="binding site" evidence="10">
    <location>
        <position position="67"/>
    </location>
    <ligand>
        <name>1D-myo-inositol 1,3,4-trisphosphate</name>
        <dbReference type="ChEBI" id="CHEBI:58414"/>
    </ligand>
</feature>
<protein>
    <recommendedName>
        <fullName evidence="9">Inositol-tetrakisphosphate 1-kinase</fullName>
        <ecNumber evidence="9">2.7.1.134</ecNumber>
    </recommendedName>
</protein>
<dbReference type="EMBL" id="GL870943">
    <property type="protein sequence ID" value="EGC40315.1"/>
    <property type="molecule type" value="Genomic_DNA"/>
</dbReference>
<proteinExistence type="inferred from homology"/>
<feature type="binding site" evidence="10">
    <location>
        <position position="176"/>
    </location>
    <ligand>
        <name>1D-myo-inositol 1,3,4-trisphosphate</name>
        <dbReference type="ChEBI" id="CHEBI:58414"/>
    </ligand>
</feature>
<keyword evidence="2 9" id="KW-0808">Transferase</keyword>
<feature type="binding site" evidence="10">
    <location>
        <position position="300"/>
    </location>
    <ligand>
        <name>1D-myo-inositol 1,3,4-trisphosphate</name>
        <dbReference type="ChEBI" id="CHEBI:58414"/>
    </ligand>
</feature>
<feature type="binding site" evidence="11">
    <location>
        <position position="300"/>
    </location>
    <ligand>
        <name>Mg(2+)</name>
        <dbReference type="ChEBI" id="CHEBI:18420"/>
        <label>2</label>
    </ligand>
</feature>
<dbReference type="GeneID" id="10503543"/>
<keyword evidence="5 9" id="KW-0418">Kinase</keyword>
<dbReference type="Gene3D" id="3.30.470.20">
    <property type="entry name" value="ATP-grasp fold, B domain"/>
    <property type="match status" value="1"/>
</dbReference>
<dbReference type="STRING" id="5786.F0Z6S5"/>
<feature type="binding site" evidence="10">
    <location>
        <position position="223"/>
    </location>
    <ligand>
        <name>ATP</name>
        <dbReference type="ChEBI" id="CHEBI:30616"/>
    </ligand>
</feature>
<dbReference type="GO" id="GO:0005524">
    <property type="term" value="F:ATP binding"/>
    <property type="evidence" value="ECO:0007669"/>
    <property type="project" value="UniProtKB-UniRule"/>
</dbReference>
<feature type="binding site" evidence="10">
    <location>
        <position position="208"/>
    </location>
    <ligand>
        <name>1D-myo-inositol 1,3,4-trisphosphate</name>
        <dbReference type="ChEBI" id="CHEBI:58414"/>
    </ligand>
</feature>
<feature type="binding site" evidence="11">
    <location>
        <position position="298"/>
    </location>
    <ligand>
        <name>Mg(2+)</name>
        <dbReference type="ChEBI" id="CHEBI:18420"/>
        <label>2</label>
    </ligand>
</feature>
<evidence type="ECO:0000256" key="10">
    <source>
        <dbReference type="PIRSR" id="PIRSR038186-1"/>
    </source>
</evidence>
<keyword evidence="14" id="KW-1185">Reference proteome</keyword>
<dbReference type="VEuPathDB" id="AmoebaDB:DICPUDRAFT_146695"/>
<accession>F0Z6S5</accession>
<evidence type="ECO:0000313" key="13">
    <source>
        <dbReference type="EMBL" id="EGC40315.1"/>
    </source>
</evidence>
<evidence type="ECO:0000256" key="8">
    <source>
        <dbReference type="ARBA" id="ARBA00023235"/>
    </source>
</evidence>
<dbReference type="Proteomes" id="UP000001064">
    <property type="component" value="Unassembled WGS sequence"/>
</dbReference>
<evidence type="ECO:0000256" key="6">
    <source>
        <dbReference type="ARBA" id="ARBA00022840"/>
    </source>
</evidence>
<dbReference type="PROSITE" id="PS50975">
    <property type="entry name" value="ATP_GRASP"/>
    <property type="match status" value="1"/>
</dbReference>
<comment type="function">
    <text evidence="9">Kinase that can phosphorylate various inositol polyphosphate such as Ins(3,4,5,6)P4 or Ins(1,3,4)P3.</text>
</comment>
<feature type="binding site" evidence="11">
    <location>
        <position position="284"/>
    </location>
    <ligand>
        <name>Mg(2+)</name>
        <dbReference type="ChEBI" id="CHEBI:18420"/>
        <label>1</label>
    </ligand>
</feature>
<dbReference type="GO" id="GO:0052726">
    <property type="term" value="F:inositol-1,3,4-trisphosphate 5-kinase activity"/>
    <property type="evidence" value="ECO:0000318"/>
    <property type="project" value="GO_Central"/>
</dbReference>
<evidence type="ECO:0000256" key="4">
    <source>
        <dbReference type="ARBA" id="ARBA00022741"/>
    </source>
</evidence>
<feature type="binding site" evidence="10">
    <location>
        <position position="304"/>
    </location>
    <ligand>
        <name>1D-myo-inositol 1,3,4-trisphosphate</name>
        <dbReference type="ChEBI" id="CHEBI:58414"/>
    </ligand>
</feature>
<dbReference type="OMA" id="QHLYNRQ"/>
<dbReference type="SUPFAM" id="SSF56059">
    <property type="entry name" value="Glutathione synthetase ATP-binding domain-like"/>
    <property type="match status" value="1"/>
</dbReference>
<dbReference type="FunCoup" id="F0Z6S5">
    <property type="interactions" value="52"/>
</dbReference>
<evidence type="ECO:0000256" key="7">
    <source>
        <dbReference type="ARBA" id="ARBA00022842"/>
    </source>
</evidence>
<dbReference type="PIRSF" id="PIRSF038186">
    <property type="entry name" value="ITPK"/>
    <property type="match status" value="1"/>
</dbReference>
<name>F0Z6S5_DICPU</name>
<keyword evidence="4 9" id="KW-0547">Nucleotide-binding</keyword>
<feature type="binding site" evidence="10">
    <location>
        <begin position="197"/>
        <end position="208"/>
    </location>
    <ligand>
        <name>ATP</name>
        <dbReference type="ChEBI" id="CHEBI:30616"/>
    </ligand>
</feature>
<dbReference type="InterPro" id="IPR008656">
    <property type="entry name" value="Inositol_tetrakis-P_1-kinase"/>
</dbReference>
<dbReference type="RefSeq" id="XP_003283066.1">
    <property type="nucleotide sequence ID" value="XM_003283018.1"/>
</dbReference>
<keyword evidence="3 9" id="KW-0479">Metal-binding</keyword>
<feature type="binding site" evidence="10">
    <location>
        <position position="23"/>
    </location>
    <ligand>
        <name>1D-myo-inositol 1,3,4-trisphosphate</name>
        <dbReference type="ChEBI" id="CHEBI:58414"/>
    </ligand>
</feature>
<dbReference type="KEGG" id="dpp:DICPUDRAFT_146695"/>
<feature type="binding site" evidence="10">
    <location>
        <position position="165"/>
    </location>
    <ligand>
        <name>ATP</name>
        <dbReference type="ChEBI" id="CHEBI:30616"/>
    </ligand>
</feature>
<comment type="cofactor">
    <cofactor evidence="9 11">
        <name>Mg(2+)</name>
        <dbReference type="ChEBI" id="CHEBI:18420"/>
    </cofactor>
    <text evidence="9 11">Binds 2 magnesium ions per subunit.</text>
</comment>
<dbReference type="Pfam" id="PF05770">
    <property type="entry name" value="Ins134_P3_kin"/>
    <property type="match status" value="1"/>
</dbReference>
<dbReference type="GO" id="GO:0000287">
    <property type="term" value="F:magnesium ion binding"/>
    <property type="evidence" value="ECO:0007669"/>
    <property type="project" value="InterPro"/>
</dbReference>
<feature type="binding site" evidence="11">
    <location>
        <position position="298"/>
    </location>
    <ligand>
        <name>Mg(2+)</name>
        <dbReference type="ChEBI" id="CHEBI:18420"/>
        <label>1</label>
    </ligand>
</feature>
<dbReference type="GO" id="GO:0016853">
    <property type="term" value="F:isomerase activity"/>
    <property type="evidence" value="ECO:0007669"/>
    <property type="project" value="UniProtKB-KW"/>
</dbReference>
<dbReference type="GO" id="GO:0032957">
    <property type="term" value="P:inositol trisphosphate metabolic process"/>
    <property type="evidence" value="ECO:0007669"/>
    <property type="project" value="InterPro"/>
</dbReference>
<evidence type="ECO:0000259" key="12">
    <source>
        <dbReference type="PROSITE" id="PS50975"/>
    </source>
</evidence>
<dbReference type="InterPro" id="IPR041429">
    <property type="entry name" value="ITPK1_N"/>
</dbReference>
<evidence type="ECO:0000313" key="14">
    <source>
        <dbReference type="Proteomes" id="UP000001064"/>
    </source>
</evidence>
<keyword evidence="7 9" id="KW-0460">Magnesium</keyword>
<evidence type="ECO:0000256" key="5">
    <source>
        <dbReference type="ARBA" id="ARBA00022777"/>
    </source>
</evidence>
<dbReference type="InterPro" id="IPR040464">
    <property type="entry name" value="InsP(3)kin_ATP-grasp"/>
</dbReference>
<dbReference type="GO" id="GO:0047325">
    <property type="term" value="F:inositol-3,4,5,6-tetrakisphosphate 1-kinase activity"/>
    <property type="evidence" value="ECO:0000318"/>
    <property type="project" value="GO_Central"/>
</dbReference>
<sequence>MTSNITDNLPSDFTVGYYLSKSKVERLKWNSFVDMCKEKYNINCVPLDLEKDVSSYDKQPFHVFINKLTDELGDLENIKNKTKIDKIQELMKRFKTIVQVDSIEFQKSVLGRDVLSILLDKLNDSKEGGDFVKNPNFVLIDEQSQIKDYSELLQKSDITFPCVCKPIKACGSEESHFMGIVFRESDLHQFKLPMLIQQFINHDGIIYKVFAIGDYIHVVHKKSIRNMNQNETELIKFDSQKPFPSTLLPTEDIESKVQTPNKETLKIVAQNITKALGLTLFGFDVIIDSETKKLAVVDINYFPTYGGVQDFYKLLLEHSINLYKQKINI</sequence>
<dbReference type="AlphaFoldDB" id="F0Z6S5"/>
<dbReference type="PANTHER" id="PTHR14217">
    <property type="entry name" value="INOSITOL-TETRAKISPHOSPHATE 1-KINASE"/>
    <property type="match status" value="1"/>
</dbReference>
<comment type="similarity">
    <text evidence="1 9">Belongs to the ITPK1 family.</text>
</comment>
<comment type="catalytic activity">
    <reaction evidence="9">
        <text>1D-myo-inositol 3,4,5,6-tetrakisphosphate + ATP = 1D-myo-inositol 1,3,4,5,6-pentakisphosphate + ADP + H(+)</text>
        <dbReference type="Rhea" id="RHEA:12452"/>
        <dbReference type="ChEBI" id="CHEBI:15378"/>
        <dbReference type="ChEBI" id="CHEBI:30616"/>
        <dbReference type="ChEBI" id="CHEBI:57539"/>
        <dbReference type="ChEBI" id="CHEBI:57733"/>
        <dbReference type="ChEBI" id="CHEBI:456216"/>
        <dbReference type="EC" id="2.7.1.134"/>
    </reaction>
</comment>
<evidence type="ECO:0000256" key="3">
    <source>
        <dbReference type="ARBA" id="ARBA00022723"/>
    </source>
</evidence>
<evidence type="ECO:0000256" key="9">
    <source>
        <dbReference type="PIRNR" id="PIRNR038186"/>
    </source>
</evidence>